<gene>
    <name evidence="3" type="ORF">EJO69_09510</name>
</gene>
<evidence type="ECO:0000256" key="2">
    <source>
        <dbReference type="SAM" id="Phobius"/>
    </source>
</evidence>
<protein>
    <submittedName>
        <fullName evidence="3">Uncharacterized protein</fullName>
    </submittedName>
</protein>
<reference evidence="3 4" key="1">
    <citation type="submission" date="2018-12" db="EMBL/GenBank/DDBJ databases">
        <title>Complete genome sequence of Flaviflexus salsibiostraticola KCTC 33148.</title>
        <authorList>
            <person name="Bae J.-W."/>
        </authorList>
    </citation>
    <scope>NUCLEOTIDE SEQUENCE [LARGE SCALE GENOMIC DNA]</scope>
    <source>
        <strain evidence="3 4">KCTC 33148</strain>
    </source>
</reference>
<keyword evidence="2" id="KW-0812">Transmembrane</keyword>
<proteinExistence type="predicted"/>
<evidence type="ECO:0000313" key="3">
    <source>
        <dbReference type="EMBL" id="AZN30516.1"/>
    </source>
</evidence>
<evidence type="ECO:0000256" key="1">
    <source>
        <dbReference type="SAM" id="MobiDB-lite"/>
    </source>
</evidence>
<sequence>MSPRILLAAAPMSAAAILMLGAPCAPSAHPVFLYTGVVHADAECGSGVALGPGALQLLGIAALLLVTATANSALVRDTVGSFVGRLRQQPLPVRIPAAQPVSSSYRGRFTYGAERRTSSRDPPSV</sequence>
<organism evidence="3 4">
    <name type="scientific">Flaviflexus salsibiostraticola</name>
    <dbReference type="NCBI Taxonomy" id="1282737"/>
    <lineage>
        <taxon>Bacteria</taxon>
        <taxon>Bacillati</taxon>
        <taxon>Actinomycetota</taxon>
        <taxon>Actinomycetes</taxon>
        <taxon>Actinomycetales</taxon>
        <taxon>Actinomycetaceae</taxon>
        <taxon>Flaviflexus</taxon>
    </lineage>
</organism>
<keyword evidence="2" id="KW-1133">Transmembrane helix</keyword>
<dbReference type="RefSeq" id="WP_126041323.1">
    <property type="nucleotide sequence ID" value="NZ_CP034438.1"/>
</dbReference>
<name>A0A3Q8WUE8_9ACTO</name>
<accession>A0A3Q8WUE8</accession>
<keyword evidence="2" id="KW-0472">Membrane</keyword>
<keyword evidence="4" id="KW-1185">Reference proteome</keyword>
<dbReference type="KEGG" id="fsl:EJO69_09510"/>
<feature type="region of interest" description="Disordered" evidence="1">
    <location>
        <begin position="106"/>
        <end position="125"/>
    </location>
</feature>
<evidence type="ECO:0000313" key="4">
    <source>
        <dbReference type="Proteomes" id="UP000270021"/>
    </source>
</evidence>
<feature type="transmembrane region" description="Helical" evidence="2">
    <location>
        <begin position="54"/>
        <end position="75"/>
    </location>
</feature>
<dbReference type="Proteomes" id="UP000270021">
    <property type="component" value="Chromosome"/>
</dbReference>
<dbReference type="EMBL" id="CP034438">
    <property type="protein sequence ID" value="AZN30516.1"/>
    <property type="molecule type" value="Genomic_DNA"/>
</dbReference>
<dbReference type="AlphaFoldDB" id="A0A3Q8WUE8"/>